<dbReference type="Proteomes" id="UP000244896">
    <property type="component" value="Chromosome"/>
</dbReference>
<accession>A0A2U8E5I0</accession>
<evidence type="ECO:0000313" key="2">
    <source>
        <dbReference type="Proteomes" id="UP000244896"/>
    </source>
</evidence>
<sequence length="85" mass="9758">MKTTDGFYKVVSDNFLISEGLYWEFLNDMMFIEPSGSTPLRAQVKCAGYHRIYELKEPGKFELIETNLPKNKRIIPGLGVEIVDD</sequence>
<organism evidence="1 2">
    <name type="scientific">Ereboglobus luteus</name>
    <dbReference type="NCBI Taxonomy" id="1796921"/>
    <lineage>
        <taxon>Bacteria</taxon>
        <taxon>Pseudomonadati</taxon>
        <taxon>Verrucomicrobiota</taxon>
        <taxon>Opitutia</taxon>
        <taxon>Opitutales</taxon>
        <taxon>Opitutaceae</taxon>
        <taxon>Ereboglobus</taxon>
    </lineage>
</organism>
<keyword evidence="2" id="KW-1185">Reference proteome</keyword>
<gene>
    <name evidence="1" type="ORF">CKA38_13365</name>
</gene>
<dbReference type="EMBL" id="CP023004">
    <property type="protein sequence ID" value="AWI10113.1"/>
    <property type="molecule type" value="Genomic_DNA"/>
</dbReference>
<reference evidence="1 2" key="1">
    <citation type="journal article" date="2018" name="Syst. Appl. Microbiol.">
        <title>Ereboglobus luteus gen. nov. sp. nov. from cockroach guts, and new insights into the oxygen relationship of the genera Opitutus and Didymococcus (Verrucomicrobia: Opitutaceae).</title>
        <authorList>
            <person name="Tegtmeier D."/>
            <person name="Belitz A."/>
            <person name="Radek R."/>
            <person name="Heimerl T."/>
            <person name="Brune A."/>
        </authorList>
    </citation>
    <scope>NUCLEOTIDE SEQUENCE [LARGE SCALE GENOMIC DNA]</scope>
    <source>
        <strain evidence="1 2">Ho45</strain>
    </source>
</reference>
<dbReference type="KEGG" id="elut:CKA38_13365"/>
<protein>
    <submittedName>
        <fullName evidence="1">Uncharacterized protein</fullName>
    </submittedName>
</protein>
<name>A0A2U8E5I0_9BACT</name>
<evidence type="ECO:0000313" key="1">
    <source>
        <dbReference type="EMBL" id="AWI10113.1"/>
    </source>
</evidence>
<proteinExistence type="predicted"/>
<dbReference type="AlphaFoldDB" id="A0A2U8E5I0"/>